<dbReference type="Proteomes" id="UP000450676">
    <property type="component" value="Unassembled WGS sequence"/>
</dbReference>
<comment type="caution">
    <text evidence="29">The sequence shown here is derived from an EMBL/GenBank/DDBJ whole genome shotgun (WGS) entry which is preliminary data.</text>
</comment>
<evidence type="ECO:0000259" key="26">
    <source>
        <dbReference type="PROSITE" id="PS50110"/>
    </source>
</evidence>
<evidence type="ECO:0000259" key="27">
    <source>
        <dbReference type="PROSITE" id="PS50112"/>
    </source>
</evidence>
<evidence type="ECO:0000256" key="19">
    <source>
        <dbReference type="ARBA" id="ARBA00068150"/>
    </source>
</evidence>
<keyword evidence="15 24" id="KW-0472">Membrane</keyword>
<dbReference type="Pfam" id="PF02518">
    <property type="entry name" value="HATPase_c"/>
    <property type="match status" value="1"/>
</dbReference>
<dbReference type="SMART" id="SM00091">
    <property type="entry name" value="PAS"/>
    <property type="match status" value="1"/>
</dbReference>
<dbReference type="EMBL" id="WWCU01000021">
    <property type="protein sequence ID" value="MYN09222.1"/>
    <property type="molecule type" value="Genomic_DNA"/>
</dbReference>
<proteinExistence type="predicted"/>
<dbReference type="AlphaFoldDB" id="A0A7X4KNI6"/>
<keyword evidence="9" id="KW-0547">Nucleotide-binding</keyword>
<dbReference type="InterPro" id="IPR036097">
    <property type="entry name" value="HisK_dim/P_sf"/>
</dbReference>
<dbReference type="SMART" id="SM00388">
    <property type="entry name" value="HisKA"/>
    <property type="match status" value="1"/>
</dbReference>
<evidence type="ECO:0000256" key="21">
    <source>
        <dbReference type="ARBA" id="ARBA00070616"/>
    </source>
</evidence>
<dbReference type="SUPFAM" id="SSF47226">
    <property type="entry name" value="Histidine-containing phosphotransfer domain, HPT domain"/>
    <property type="match status" value="1"/>
</dbReference>
<dbReference type="SMART" id="SM00387">
    <property type="entry name" value="HATPase_c"/>
    <property type="match status" value="1"/>
</dbReference>
<reference evidence="29 30" key="1">
    <citation type="submission" date="2019-12" db="EMBL/GenBank/DDBJ databases">
        <title>Novel species isolated from a subtropical stream in China.</title>
        <authorList>
            <person name="Lu H."/>
        </authorList>
    </citation>
    <scope>NUCLEOTIDE SEQUENCE [LARGE SCALE GENOMIC DNA]</scope>
    <source>
        <strain evidence="29 30">FT127W</strain>
    </source>
</reference>
<dbReference type="RefSeq" id="WP_161073529.1">
    <property type="nucleotide sequence ID" value="NZ_WWCU01000021.1"/>
</dbReference>
<evidence type="ECO:0000256" key="17">
    <source>
        <dbReference type="ARBA" id="ARBA00059827"/>
    </source>
</evidence>
<keyword evidence="8" id="KW-0732">Signal</keyword>
<dbReference type="InterPro" id="IPR036641">
    <property type="entry name" value="HPT_dom_sf"/>
</dbReference>
<evidence type="ECO:0000256" key="16">
    <source>
        <dbReference type="ARBA" id="ARBA00058004"/>
    </source>
</evidence>
<evidence type="ECO:0000256" key="8">
    <source>
        <dbReference type="ARBA" id="ARBA00022729"/>
    </source>
</evidence>
<dbReference type="EC" id="2.7.13.3" evidence="3"/>
<accession>A0A7X4KNI6</accession>
<evidence type="ECO:0000256" key="1">
    <source>
        <dbReference type="ARBA" id="ARBA00000085"/>
    </source>
</evidence>
<dbReference type="SUPFAM" id="SSF55785">
    <property type="entry name" value="PYP-like sensor domain (PAS domain)"/>
    <property type="match status" value="1"/>
</dbReference>
<name>A0A7X4KNI6_9BURK</name>
<evidence type="ECO:0000256" key="15">
    <source>
        <dbReference type="ARBA" id="ARBA00023136"/>
    </source>
</evidence>
<dbReference type="GO" id="GO:0006355">
    <property type="term" value="P:regulation of DNA-templated transcription"/>
    <property type="evidence" value="ECO:0007669"/>
    <property type="project" value="InterPro"/>
</dbReference>
<dbReference type="FunFam" id="3.30.565.10:FF:000010">
    <property type="entry name" value="Sensor histidine kinase RcsC"/>
    <property type="match status" value="1"/>
</dbReference>
<keyword evidence="10" id="KW-0418">Kinase</keyword>
<keyword evidence="13" id="KW-0902">Two-component regulatory system</keyword>
<dbReference type="SUPFAM" id="SSF47384">
    <property type="entry name" value="Homodimeric domain of signal transducing histidine kinase"/>
    <property type="match status" value="1"/>
</dbReference>
<comment type="subunit">
    <text evidence="18">At low DSF concentrations, interacts with RpfF.</text>
</comment>
<dbReference type="Gene3D" id="3.40.50.2300">
    <property type="match status" value="1"/>
</dbReference>
<feature type="domain" description="PAS" evidence="27">
    <location>
        <begin position="29"/>
        <end position="81"/>
    </location>
</feature>
<sequence length="669" mass="71650">METTTTLLLIAAAVAGVLLLISLIRIWNASQRLQRMIDSASDAIITIDARGIIETVNPSAEEMFGYRAHEMKGSNVKLLIPGPDHGQHDHYIGRYVQTGESKVMGHRRDVCARRKDGSRFHVHLSLGEQAERGERKFTAIMRDISALKATEAALQQAKETADAANRAKSAFLATMSHEIRTPMNGVLGMLELLGLSRLDAEQRATLELVEHSGKELLRILDDILDFSKIEAGKLEVQVEPVAIGEDVVENIYRTHLGNAASKDLLLARHVDPRISPALLADPLRLGQILHNFTSNAIKFTASGSVELRAELLRVEGGRETVRFTVSDTGIGIAPEQQARLFQPFVQAEGDTARRFGGSGLGLTICAGLARGMGGAIEMESTLGKGTRMSLTLALAVADPRQRDVAPGAAAPASPAAHAASAAAASQGARSGSPVLVVDDHPTNRKVLLRQLEALGLQAETASNGVEGLRKWRSGRYALTITDCEMPEMDGYALARAIRSIEQEEGRARMPLIACTANAYASEMSICFAAGMDDYLAKPTAIAALARILDKWLPRQAQDEQLLDAAMLAELAGGDAAASAEILAEFAAANDSDHAALERAFARGDLQAIGRIAHAIKGAARTIGAVPYAQAAELLERAWRDNDPGAAERARSAFEDAYAQLSARLPQAVN</sequence>
<dbReference type="InterPro" id="IPR000014">
    <property type="entry name" value="PAS"/>
</dbReference>
<dbReference type="FunFam" id="1.10.287.130:FF:000002">
    <property type="entry name" value="Two-component osmosensing histidine kinase"/>
    <property type="match status" value="1"/>
</dbReference>
<keyword evidence="11" id="KW-0067">ATP-binding</keyword>
<dbReference type="PANTHER" id="PTHR45339:SF1">
    <property type="entry name" value="HYBRID SIGNAL TRANSDUCTION HISTIDINE KINASE J"/>
    <property type="match status" value="1"/>
</dbReference>
<evidence type="ECO:0000313" key="29">
    <source>
        <dbReference type="EMBL" id="MYN09222.1"/>
    </source>
</evidence>
<dbReference type="InterPro" id="IPR008207">
    <property type="entry name" value="Sig_transdc_His_kin_Hpt_dom"/>
</dbReference>
<dbReference type="SUPFAM" id="SSF52172">
    <property type="entry name" value="CheY-like"/>
    <property type="match status" value="1"/>
</dbReference>
<feature type="modified residue" description="Phosphohistidine" evidence="22">
    <location>
        <position position="613"/>
    </location>
</feature>
<evidence type="ECO:0000256" key="18">
    <source>
        <dbReference type="ARBA" id="ARBA00064003"/>
    </source>
</evidence>
<dbReference type="Pfam" id="PF00072">
    <property type="entry name" value="Response_reg"/>
    <property type="match status" value="1"/>
</dbReference>
<dbReference type="SMART" id="SM00073">
    <property type="entry name" value="HPT"/>
    <property type="match status" value="1"/>
</dbReference>
<dbReference type="PROSITE" id="PS50894">
    <property type="entry name" value="HPT"/>
    <property type="match status" value="1"/>
</dbReference>
<evidence type="ECO:0000256" key="24">
    <source>
        <dbReference type="SAM" id="Phobius"/>
    </source>
</evidence>
<evidence type="ECO:0000256" key="14">
    <source>
        <dbReference type="ARBA" id="ARBA00023026"/>
    </source>
</evidence>
<evidence type="ECO:0000256" key="13">
    <source>
        <dbReference type="ARBA" id="ARBA00023012"/>
    </source>
</evidence>
<dbReference type="InterPro" id="IPR004358">
    <property type="entry name" value="Sig_transdc_His_kin-like_C"/>
</dbReference>
<dbReference type="InterPro" id="IPR003661">
    <property type="entry name" value="HisK_dim/P_dom"/>
</dbReference>
<evidence type="ECO:0000256" key="23">
    <source>
        <dbReference type="PROSITE-ProRule" id="PRU00169"/>
    </source>
</evidence>
<comment type="function">
    <text evidence="16">Member of the two-component regulatory system BvgS/BvgA. Phosphorylates BvgA via a four-step phosphorelay in response to environmental signals.</text>
</comment>
<keyword evidence="6" id="KW-0808">Transferase</keyword>
<evidence type="ECO:0000313" key="30">
    <source>
        <dbReference type="Proteomes" id="UP000450676"/>
    </source>
</evidence>
<evidence type="ECO:0000259" key="28">
    <source>
        <dbReference type="PROSITE" id="PS50894"/>
    </source>
</evidence>
<evidence type="ECO:0000256" key="6">
    <source>
        <dbReference type="ARBA" id="ARBA00022679"/>
    </source>
</evidence>
<keyword evidence="30" id="KW-1185">Reference proteome</keyword>
<dbReference type="Pfam" id="PF01627">
    <property type="entry name" value="Hpt"/>
    <property type="match status" value="1"/>
</dbReference>
<evidence type="ECO:0000256" key="12">
    <source>
        <dbReference type="ARBA" id="ARBA00022989"/>
    </source>
</evidence>
<feature type="domain" description="Response regulatory" evidence="26">
    <location>
        <begin position="433"/>
        <end position="552"/>
    </location>
</feature>
<dbReference type="GO" id="GO:0000155">
    <property type="term" value="F:phosphorelay sensor kinase activity"/>
    <property type="evidence" value="ECO:0007669"/>
    <property type="project" value="InterPro"/>
</dbReference>
<dbReference type="PANTHER" id="PTHR45339">
    <property type="entry name" value="HYBRID SIGNAL TRANSDUCTION HISTIDINE KINASE J"/>
    <property type="match status" value="1"/>
</dbReference>
<dbReference type="SMART" id="SM00448">
    <property type="entry name" value="REC"/>
    <property type="match status" value="1"/>
</dbReference>
<dbReference type="NCBIfam" id="TIGR00229">
    <property type="entry name" value="sensory_box"/>
    <property type="match status" value="1"/>
</dbReference>
<evidence type="ECO:0000256" key="5">
    <source>
        <dbReference type="ARBA" id="ARBA00022553"/>
    </source>
</evidence>
<dbReference type="Gene3D" id="3.30.565.10">
    <property type="entry name" value="Histidine kinase-like ATPase, C-terminal domain"/>
    <property type="match status" value="1"/>
</dbReference>
<evidence type="ECO:0000256" key="20">
    <source>
        <dbReference type="ARBA" id="ARBA00070152"/>
    </source>
</evidence>
<protein>
    <recommendedName>
        <fullName evidence="21">Sensor protein FixL</fullName>
        <ecNumber evidence="3">2.7.13.3</ecNumber>
    </recommendedName>
    <alternativeName>
        <fullName evidence="19">Sensory/regulatory protein RpfC</fullName>
    </alternativeName>
    <alternativeName>
        <fullName evidence="20">Virulence sensor protein BvgS</fullName>
    </alternativeName>
</protein>
<keyword evidence="4" id="KW-1003">Cell membrane</keyword>
<dbReference type="InterPro" id="IPR013767">
    <property type="entry name" value="PAS_fold"/>
</dbReference>
<keyword evidence="14" id="KW-0843">Virulence</keyword>
<dbReference type="Gene3D" id="1.10.287.130">
    <property type="match status" value="1"/>
</dbReference>
<organism evidence="29 30">
    <name type="scientific">Pseudoduganella aquatica</name>
    <dbReference type="NCBI Taxonomy" id="2660641"/>
    <lineage>
        <taxon>Bacteria</taxon>
        <taxon>Pseudomonadati</taxon>
        <taxon>Pseudomonadota</taxon>
        <taxon>Betaproteobacteria</taxon>
        <taxon>Burkholderiales</taxon>
        <taxon>Oxalobacteraceae</taxon>
        <taxon>Telluria group</taxon>
        <taxon>Pseudoduganella</taxon>
    </lineage>
</organism>
<dbReference type="InterPro" id="IPR005467">
    <property type="entry name" value="His_kinase_dom"/>
</dbReference>
<dbReference type="GO" id="GO:0005524">
    <property type="term" value="F:ATP binding"/>
    <property type="evidence" value="ECO:0007669"/>
    <property type="project" value="UniProtKB-KW"/>
</dbReference>
<dbReference type="PRINTS" id="PR00344">
    <property type="entry name" value="BCTRLSENSOR"/>
</dbReference>
<dbReference type="SUPFAM" id="SSF55874">
    <property type="entry name" value="ATPase domain of HSP90 chaperone/DNA topoisomerase II/histidine kinase"/>
    <property type="match status" value="1"/>
</dbReference>
<feature type="modified residue" description="4-aspartylphosphate" evidence="23">
    <location>
        <position position="482"/>
    </location>
</feature>
<dbReference type="GO" id="GO:0005886">
    <property type="term" value="C:plasma membrane"/>
    <property type="evidence" value="ECO:0007669"/>
    <property type="project" value="UniProtKB-SubCell"/>
</dbReference>
<dbReference type="InterPro" id="IPR003594">
    <property type="entry name" value="HATPase_dom"/>
</dbReference>
<feature type="domain" description="HPt" evidence="28">
    <location>
        <begin position="574"/>
        <end position="663"/>
    </location>
</feature>
<keyword evidence="7 24" id="KW-0812">Transmembrane</keyword>
<dbReference type="InterPro" id="IPR011006">
    <property type="entry name" value="CheY-like_superfamily"/>
</dbReference>
<evidence type="ECO:0000256" key="9">
    <source>
        <dbReference type="ARBA" id="ARBA00022741"/>
    </source>
</evidence>
<comment type="subcellular location">
    <subcellularLocation>
        <location evidence="2">Cell membrane</location>
        <topology evidence="2">Multi-pass membrane protein</topology>
    </subcellularLocation>
</comment>
<evidence type="ECO:0000256" key="3">
    <source>
        <dbReference type="ARBA" id="ARBA00012438"/>
    </source>
</evidence>
<evidence type="ECO:0000256" key="4">
    <source>
        <dbReference type="ARBA" id="ARBA00022475"/>
    </source>
</evidence>
<evidence type="ECO:0000256" key="22">
    <source>
        <dbReference type="PROSITE-ProRule" id="PRU00110"/>
    </source>
</evidence>
<comment type="function">
    <text evidence="17">Putative oxygen sensor; modulates the activity of FixJ, a transcriptional activator of nitrogen fixation fixK gene. FixL probably acts as a kinase that phosphorylates FixJ.</text>
</comment>
<dbReference type="Pfam" id="PF00512">
    <property type="entry name" value="HisKA"/>
    <property type="match status" value="1"/>
</dbReference>
<evidence type="ECO:0000256" key="2">
    <source>
        <dbReference type="ARBA" id="ARBA00004651"/>
    </source>
</evidence>
<dbReference type="CDD" id="cd17546">
    <property type="entry name" value="REC_hyHK_CKI1_RcsC-like"/>
    <property type="match status" value="1"/>
</dbReference>
<keyword evidence="12 24" id="KW-1133">Transmembrane helix</keyword>
<feature type="transmembrane region" description="Helical" evidence="24">
    <location>
        <begin position="6"/>
        <end position="27"/>
    </location>
</feature>
<dbReference type="CDD" id="cd00130">
    <property type="entry name" value="PAS"/>
    <property type="match status" value="1"/>
</dbReference>
<dbReference type="InterPro" id="IPR036890">
    <property type="entry name" value="HATPase_C_sf"/>
</dbReference>
<evidence type="ECO:0000256" key="10">
    <source>
        <dbReference type="ARBA" id="ARBA00022777"/>
    </source>
</evidence>
<gene>
    <name evidence="29" type="ORF">GTP77_18010</name>
</gene>
<dbReference type="Pfam" id="PF00989">
    <property type="entry name" value="PAS"/>
    <property type="match status" value="1"/>
</dbReference>
<dbReference type="InterPro" id="IPR001789">
    <property type="entry name" value="Sig_transdc_resp-reg_receiver"/>
</dbReference>
<dbReference type="Gene3D" id="3.30.450.20">
    <property type="entry name" value="PAS domain"/>
    <property type="match status" value="1"/>
</dbReference>
<dbReference type="FunFam" id="3.30.450.20:FF:000060">
    <property type="entry name" value="Sensor protein FixL"/>
    <property type="match status" value="1"/>
</dbReference>
<dbReference type="CDD" id="cd16922">
    <property type="entry name" value="HATPase_EvgS-ArcB-TorS-like"/>
    <property type="match status" value="1"/>
</dbReference>
<evidence type="ECO:0000256" key="7">
    <source>
        <dbReference type="ARBA" id="ARBA00022692"/>
    </source>
</evidence>
<dbReference type="CDD" id="cd00082">
    <property type="entry name" value="HisKA"/>
    <property type="match status" value="1"/>
</dbReference>
<dbReference type="InterPro" id="IPR035965">
    <property type="entry name" value="PAS-like_dom_sf"/>
</dbReference>
<dbReference type="Gene3D" id="1.20.120.160">
    <property type="entry name" value="HPT domain"/>
    <property type="match status" value="1"/>
</dbReference>
<evidence type="ECO:0000259" key="25">
    <source>
        <dbReference type="PROSITE" id="PS50109"/>
    </source>
</evidence>
<dbReference type="PROSITE" id="PS50112">
    <property type="entry name" value="PAS"/>
    <property type="match status" value="1"/>
</dbReference>
<evidence type="ECO:0000256" key="11">
    <source>
        <dbReference type="ARBA" id="ARBA00022840"/>
    </source>
</evidence>
<feature type="domain" description="Histidine kinase" evidence="25">
    <location>
        <begin position="174"/>
        <end position="396"/>
    </location>
</feature>
<comment type="catalytic activity">
    <reaction evidence="1">
        <text>ATP + protein L-histidine = ADP + protein N-phospho-L-histidine.</text>
        <dbReference type="EC" id="2.7.13.3"/>
    </reaction>
</comment>
<keyword evidence="5 23" id="KW-0597">Phosphoprotein</keyword>
<dbReference type="PROSITE" id="PS50110">
    <property type="entry name" value="RESPONSE_REGULATORY"/>
    <property type="match status" value="1"/>
</dbReference>
<dbReference type="PROSITE" id="PS50109">
    <property type="entry name" value="HIS_KIN"/>
    <property type="match status" value="1"/>
</dbReference>